<protein>
    <submittedName>
        <fullName evidence="2">Alpha/beta hydrolase</fullName>
    </submittedName>
</protein>
<dbReference type="RefSeq" id="WP_189158470.1">
    <property type="nucleotide sequence ID" value="NZ_BMNC01000011.1"/>
</dbReference>
<dbReference type="InterPro" id="IPR029058">
    <property type="entry name" value="AB_hydrolase_fold"/>
</dbReference>
<feature type="domain" description="AB hydrolase-1" evidence="1">
    <location>
        <begin position="16"/>
        <end position="118"/>
    </location>
</feature>
<dbReference type="Gene3D" id="3.40.50.1820">
    <property type="entry name" value="alpha/beta hydrolase"/>
    <property type="match status" value="1"/>
</dbReference>
<proteinExistence type="predicted"/>
<dbReference type="Proteomes" id="UP000597656">
    <property type="component" value="Unassembled WGS sequence"/>
</dbReference>
<comment type="caution">
    <text evidence="2">The sequence shown here is derived from an EMBL/GenBank/DDBJ whole genome shotgun (WGS) entry which is preliminary data.</text>
</comment>
<organism evidence="2 3">
    <name type="scientific">Lentzea pudingi</name>
    <dbReference type="NCBI Taxonomy" id="1789439"/>
    <lineage>
        <taxon>Bacteria</taxon>
        <taxon>Bacillati</taxon>
        <taxon>Actinomycetota</taxon>
        <taxon>Actinomycetes</taxon>
        <taxon>Pseudonocardiales</taxon>
        <taxon>Pseudonocardiaceae</taxon>
        <taxon>Lentzea</taxon>
    </lineage>
</organism>
<keyword evidence="2" id="KW-0378">Hydrolase</keyword>
<dbReference type="GO" id="GO:0016787">
    <property type="term" value="F:hydrolase activity"/>
    <property type="evidence" value="ECO:0007669"/>
    <property type="project" value="UniProtKB-KW"/>
</dbReference>
<gene>
    <name evidence="2" type="ORF">GCM10011609_62800</name>
</gene>
<reference evidence="3" key="1">
    <citation type="journal article" date="2019" name="Int. J. Syst. Evol. Microbiol.">
        <title>The Global Catalogue of Microorganisms (GCM) 10K type strain sequencing project: providing services to taxonomists for standard genome sequencing and annotation.</title>
        <authorList>
            <consortium name="The Broad Institute Genomics Platform"/>
            <consortium name="The Broad Institute Genome Sequencing Center for Infectious Disease"/>
            <person name="Wu L."/>
            <person name="Ma J."/>
        </authorList>
    </citation>
    <scope>NUCLEOTIDE SEQUENCE [LARGE SCALE GENOMIC DNA]</scope>
    <source>
        <strain evidence="3">CGMCC 4.7319</strain>
    </source>
</reference>
<name>A0ABQ2IMU2_9PSEU</name>
<dbReference type="InterPro" id="IPR000073">
    <property type="entry name" value="AB_hydrolase_1"/>
</dbReference>
<dbReference type="Pfam" id="PF00561">
    <property type="entry name" value="Abhydrolase_1"/>
    <property type="match status" value="1"/>
</dbReference>
<accession>A0ABQ2IMU2</accession>
<evidence type="ECO:0000313" key="2">
    <source>
        <dbReference type="EMBL" id="GGN13676.1"/>
    </source>
</evidence>
<dbReference type="PANTHER" id="PTHR43798:SF33">
    <property type="entry name" value="HYDROLASE, PUTATIVE (AFU_ORTHOLOGUE AFUA_2G14860)-RELATED"/>
    <property type="match status" value="1"/>
</dbReference>
<evidence type="ECO:0000313" key="3">
    <source>
        <dbReference type="Proteomes" id="UP000597656"/>
    </source>
</evidence>
<sequence>MSPALATTVRGTGPDLVVHPGGPGMDPAYVDPLLDLADRYRLTILHPRGTGGTARPANPDAYSPDEYADDLITWLSGRAEPPVLLGHSHGGVVVARAAARRPDLVRALVLLATPAYGGERAEAEAEALHITRAGEPDCARALAALAAQGDVYPDEAELGRHIADVAPLWLGPLTDETRSWCERIAAQPANLDALRYFNDHVFPKLDTVAADVAAAGVPALAVAGDLDAWAGPTHLTELGVPSAVLPGAGHMCHVEAVPAIGAALDEFLNAIGERAEQV</sequence>
<dbReference type="InterPro" id="IPR050266">
    <property type="entry name" value="AB_hydrolase_sf"/>
</dbReference>
<dbReference type="EMBL" id="BMNC01000011">
    <property type="protein sequence ID" value="GGN13676.1"/>
    <property type="molecule type" value="Genomic_DNA"/>
</dbReference>
<dbReference type="PANTHER" id="PTHR43798">
    <property type="entry name" value="MONOACYLGLYCEROL LIPASE"/>
    <property type="match status" value="1"/>
</dbReference>
<evidence type="ECO:0000259" key="1">
    <source>
        <dbReference type="Pfam" id="PF00561"/>
    </source>
</evidence>
<keyword evidence="3" id="KW-1185">Reference proteome</keyword>
<dbReference type="SUPFAM" id="SSF53474">
    <property type="entry name" value="alpha/beta-Hydrolases"/>
    <property type="match status" value="1"/>
</dbReference>